<dbReference type="InterPro" id="IPR038727">
    <property type="entry name" value="NadR/Ttd14_AAA_dom"/>
</dbReference>
<evidence type="ECO:0000313" key="2">
    <source>
        <dbReference type="EMBL" id="MFC6080118.1"/>
    </source>
</evidence>
<gene>
    <name evidence="2" type="ORF">ACFP1K_03035</name>
</gene>
<proteinExistence type="predicted"/>
<accession>A0ABW1NB20</accession>
<protein>
    <submittedName>
        <fullName evidence="2">AAA family ATPase</fullName>
    </submittedName>
</protein>
<dbReference type="RefSeq" id="WP_380746868.1">
    <property type="nucleotide sequence ID" value="NZ_JBHSRF010000003.1"/>
</dbReference>
<feature type="domain" description="NadR/Ttd14 AAA" evidence="1">
    <location>
        <begin position="22"/>
        <end position="188"/>
    </location>
</feature>
<dbReference type="Gene3D" id="3.40.50.300">
    <property type="entry name" value="P-loop containing nucleotide triphosphate hydrolases"/>
    <property type="match status" value="1"/>
</dbReference>
<evidence type="ECO:0000313" key="3">
    <source>
        <dbReference type="Proteomes" id="UP001596137"/>
    </source>
</evidence>
<organism evidence="2 3">
    <name type="scientific">Sphaerisporangium aureirubrum</name>
    <dbReference type="NCBI Taxonomy" id="1544736"/>
    <lineage>
        <taxon>Bacteria</taxon>
        <taxon>Bacillati</taxon>
        <taxon>Actinomycetota</taxon>
        <taxon>Actinomycetes</taxon>
        <taxon>Streptosporangiales</taxon>
        <taxon>Streptosporangiaceae</taxon>
        <taxon>Sphaerisporangium</taxon>
    </lineage>
</organism>
<dbReference type="EMBL" id="JBHSRF010000003">
    <property type="protein sequence ID" value="MFC6080118.1"/>
    <property type="molecule type" value="Genomic_DNA"/>
</dbReference>
<keyword evidence="3" id="KW-1185">Reference proteome</keyword>
<sequence length="208" mass="21935">MDADDRRAGSVTAGPGAARPSRYVLTGAPGVGKTSIAGALEARGYVVIGEAATDVISRRQARGEDEPWTDPGFLDAIAGVQRRRQEAADAASPGVQIYDRSPICTLALARFLGHPISPSLAAEVERVAGEDVYDRRVFLVHPIGFVTPTAVRRITPEDALAFGRVHEEVYRAHGYELVGVPPGGVEDRAAAVEGHIRSWSAAAGRGAT</sequence>
<name>A0ABW1NB20_9ACTN</name>
<dbReference type="Pfam" id="PF13521">
    <property type="entry name" value="AAA_28"/>
    <property type="match status" value="1"/>
</dbReference>
<dbReference type="SUPFAM" id="SSF52540">
    <property type="entry name" value="P-loop containing nucleoside triphosphate hydrolases"/>
    <property type="match status" value="1"/>
</dbReference>
<comment type="caution">
    <text evidence="2">The sequence shown here is derived from an EMBL/GenBank/DDBJ whole genome shotgun (WGS) entry which is preliminary data.</text>
</comment>
<reference evidence="3" key="1">
    <citation type="journal article" date="2019" name="Int. J. Syst. Evol. Microbiol.">
        <title>The Global Catalogue of Microorganisms (GCM) 10K type strain sequencing project: providing services to taxonomists for standard genome sequencing and annotation.</title>
        <authorList>
            <consortium name="The Broad Institute Genomics Platform"/>
            <consortium name="The Broad Institute Genome Sequencing Center for Infectious Disease"/>
            <person name="Wu L."/>
            <person name="Ma J."/>
        </authorList>
    </citation>
    <scope>NUCLEOTIDE SEQUENCE [LARGE SCALE GENOMIC DNA]</scope>
    <source>
        <strain evidence="3">JCM 30346</strain>
    </source>
</reference>
<dbReference type="Proteomes" id="UP001596137">
    <property type="component" value="Unassembled WGS sequence"/>
</dbReference>
<evidence type="ECO:0000259" key="1">
    <source>
        <dbReference type="Pfam" id="PF13521"/>
    </source>
</evidence>
<dbReference type="InterPro" id="IPR027417">
    <property type="entry name" value="P-loop_NTPase"/>
</dbReference>